<dbReference type="Gene3D" id="1.20.1280.50">
    <property type="match status" value="1"/>
</dbReference>
<gene>
    <name evidence="1" type="ORF">SCHPADRAFT_1001287</name>
</gene>
<protein>
    <submittedName>
        <fullName evidence="1">Uncharacterized protein</fullName>
    </submittedName>
</protein>
<proteinExistence type="predicted"/>
<dbReference type="EMBL" id="KQ086113">
    <property type="protein sequence ID" value="KLO07932.1"/>
    <property type="molecule type" value="Genomic_DNA"/>
</dbReference>
<dbReference type="AlphaFoldDB" id="A0A0H2R989"/>
<dbReference type="OrthoDB" id="2269034at2759"/>
<sequence length="492" mass="55634">MSTGDTNVLPPELLATVFDHALRSLPVKDRSFQALAYSHVCSSYRQVALNSSRLWTSLSSRGGKGQIVKKLAFMEACVERSKGLPLDAVLCFFDDVEYKGENGELAGLSRLELKGIWVDRTFEWVLLRSAQWRSCSLHFFDDRQTDRDEEYRSLFDFRTFFQHVNAPLLEDISFETRPLMDITSFLVLIGASLAWNVPNLLNITINNTFPIVPSKFCPQLRSLAVNLEHQPQISFVAAHMKLLRSSMKSMTTLSTVWLSFTECSFGTPCTDQSIEMPSVEFVGIILLGCTQSSPAAEHEHSLWRELRKFYFPNAIELNVTVDTGGDELVLWNGHNVALYSLLAPSPAHECRYPSLETMVVTIQPWKQLSSVPDDDIPFELPVMLLPYSYVSTLKHLAIRSTVPHWTLLDDVGEVDASRPPYFELGDEVSTFKLETMAFDISSVDGIVPWVKKLASKMRETGCWDGFSELTVIQPEATVVIPRHDVEHWLENN</sequence>
<evidence type="ECO:0000313" key="2">
    <source>
        <dbReference type="Proteomes" id="UP000053477"/>
    </source>
</evidence>
<dbReference type="InParanoid" id="A0A0H2R989"/>
<accession>A0A0H2R989</accession>
<dbReference type="Proteomes" id="UP000053477">
    <property type="component" value="Unassembled WGS sequence"/>
</dbReference>
<organism evidence="1 2">
    <name type="scientific">Schizopora paradoxa</name>
    <dbReference type="NCBI Taxonomy" id="27342"/>
    <lineage>
        <taxon>Eukaryota</taxon>
        <taxon>Fungi</taxon>
        <taxon>Dikarya</taxon>
        <taxon>Basidiomycota</taxon>
        <taxon>Agaricomycotina</taxon>
        <taxon>Agaricomycetes</taxon>
        <taxon>Hymenochaetales</taxon>
        <taxon>Schizoporaceae</taxon>
        <taxon>Schizopora</taxon>
    </lineage>
</organism>
<keyword evidence="2" id="KW-1185">Reference proteome</keyword>
<name>A0A0H2R989_9AGAM</name>
<evidence type="ECO:0000313" key="1">
    <source>
        <dbReference type="EMBL" id="KLO07932.1"/>
    </source>
</evidence>
<reference evidence="1 2" key="1">
    <citation type="submission" date="2015-04" db="EMBL/GenBank/DDBJ databases">
        <title>Complete genome sequence of Schizopora paradoxa KUC8140, a cosmopolitan wood degrader in East Asia.</title>
        <authorList>
            <consortium name="DOE Joint Genome Institute"/>
            <person name="Min B."/>
            <person name="Park H."/>
            <person name="Jang Y."/>
            <person name="Kim J.-J."/>
            <person name="Kim K.H."/>
            <person name="Pangilinan J."/>
            <person name="Lipzen A."/>
            <person name="Riley R."/>
            <person name="Grigoriev I.V."/>
            <person name="Spatafora J.W."/>
            <person name="Choi I.-G."/>
        </authorList>
    </citation>
    <scope>NUCLEOTIDE SEQUENCE [LARGE SCALE GENOMIC DNA]</scope>
    <source>
        <strain evidence="1 2">KUC8140</strain>
    </source>
</reference>